<dbReference type="InterPro" id="IPR036515">
    <property type="entry name" value="Transposase_17_sf"/>
</dbReference>
<dbReference type="EMBL" id="JAVDXV010000012">
    <property type="protein sequence ID" value="MDR7335849.1"/>
    <property type="molecule type" value="Genomic_DNA"/>
</dbReference>
<evidence type="ECO:0000313" key="1">
    <source>
        <dbReference type="EMBL" id="MDR7335849.1"/>
    </source>
</evidence>
<dbReference type="Gene3D" id="3.30.70.1290">
    <property type="entry name" value="Transposase IS200-like"/>
    <property type="match status" value="1"/>
</dbReference>
<evidence type="ECO:0008006" key="3">
    <source>
        <dbReference type="Google" id="ProtNLM"/>
    </source>
</evidence>
<organism evidence="1 2">
    <name type="scientific">Roseateles asaccharophilus</name>
    <dbReference type="NCBI Taxonomy" id="582607"/>
    <lineage>
        <taxon>Bacteria</taxon>
        <taxon>Pseudomonadati</taxon>
        <taxon>Pseudomonadota</taxon>
        <taxon>Betaproteobacteria</taxon>
        <taxon>Burkholderiales</taxon>
        <taxon>Sphaerotilaceae</taxon>
        <taxon>Roseateles</taxon>
    </lineage>
</organism>
<name>A0ABU2AF87_9BURK</name>
<keyword evidence="2" id="KW-1185">Reference proteome</keyword>
<comment type="caution">
    <text evidence="1">The sequence shown here is derived from an EMBL/GenBank/DDBJ whole genome shotgun (WGS) entry which is preliminary data.</text>
</comment>
<accession>A0ABU2AF87</accession>
<protein>
    <recommendedName>
        <fullName evidence="3">Transposase IS200-like domain-containing protein</fullName>
    </recommendedName>
</protein>
<sequence length="330" mass="36508">MENSVSDRGPATTWHLCWKAAVGRDLVSSPKLVEMITDRLLDAHQQRGRALLYYLLTATEIHVLSRVEPGDSPREVAREVATIVARWVRELQGVRGPVFADRYRTHQVRTDAELKYEIRMLAWRPVTTGQCSKPLVYVNSSLRTTLGLRRAYGFESRTLLRVFDGTVFEAREAMRRLIRHRPSRSDLREWELNHGLAIATGSAGASFGLAREVGGPAAALVAASATQDIDGALALLARWVAHRLELPSGDDLSTVPGAVGTRARALVAGLAVQSDLCPAASVARYFDRARATLCEQMTASRGRPADRQLLGMPVQLILDELKKLSKRPRR</sequence>
<dbReference type="Proteomes" id="UP001180825">
    <property type="component" value="Unassembled WGS sequence"/>
</dbReference>
<proteinExistence type="predicted"/>
<reference evidence="1 2" key="1">
    <citation type="submission" date="2023-07" db="EMBL/GenBank/DDBJ databases">
        <title>Sorghum-associated microbial communities from plants grown in Nebraska, USA.</title>
        <authorList>
            <person name="Schachtman D."/>
        </authorList>
    </citation>
    <scope>NUCLEOTIDE SEQUENCE [LARGE SCALE GENOMIC DNA]</scope>
    <source>
        <strain evidence="1 2">BE316</strain>
    </source>
</reference>
<gene>
    <name evidence="1" type="ORF">J2X21_005016</name>
</gene>
<dbReference type="SUPFAM" id="SSF143422">
    <property type="entry name" value="Transposase IS200-like"/>
    <property type="match status" value="1"/>
</dbReference>
<evidence type="ECO:0000313" key="2">
    <source>
        <dbReference type="Proteomes" id="UP001180825"/>
    </source>
</evidence>